<dbReference type="GO" id="GO:0000104">
    <property type="term" value="F:succinate dehydrogenase activity"/>
    <property type="evidence" value="ECO:0007669"/>
    <property type="project" value="TreeGrafter"/>
</dbReference>
<organism evidence="5 6">
    <name type="scientific">Slackia exigua (strain ATCC 700122 / DSM 15923 / CIP 105133 / JCM 11022 / KCTC 5966 / S-7)</name>
    <dbReference type="NCBI Taxonomy" id="649764"/>
    <lineage>
        <taxon>Bacteria</taxon>
        <taxon>Bacillati</taxon>
        <taxon>Actinomycetota</taxon>
        <taxon>Coriobacteriia</taxon>
        <taxon>Eggerthellales</taxon>
        <taxon>Eggerthellaceae</taxon>
        <taxon>Slackia</taxon>
    </lineage>
</organism>
<dbReference type="Proteomes" id="UP000006001">
    <property type="component" value="Unassembled WGS sequence"/>
</dbReference>
<evidence type="ECO:0000256" key="1">
    <source>
        <dbReference type="ARBA" id="ARBA00022630"/>
    </source>
</evidence>
<dbReference type="GeneID" id="85008250"/>
<feature type="domain" description="Fumarate reductase/succinate dehydrogenase flavoprotein-like C-terminal" evidence="4">
    <location>
        <begin position="459"/>
        <end position="564"/>
    </location>
</feature>
<keyword evidence="6" id="KW-1185">Reference proteome</keyword>
<dbReference type="eggNOG" id="COG1053">
    <property type="taxonomic scope" value="Bacteria"/>
</dbReference>
<gene>
    <name evidence="5" type="ORF">HMPREF0762_01654</name>
</gene>
<dbReference type="Pfam" id="PF00890">
    <property type="entry name" value="FAD_binding_2"/>
    <property type="match status" value="1"/>
</dbReference>
<keyword evidence="2" id="KW-0560">Oxidoreductase</keyword>
<dbReference type="SUPFAM" id="SSF46977">
    <property type="entry name" value="Succinate dehydrogenase/fumarate reductase flavoprotein C-terminal domain"/>
    <property type="match status" value="1"/>
</dbReference>
<reference evidence="5" key="1">
    <citation type="submission" date="2009-10" db="EMBL/GenBank/DDBJ databases">
        <authorList>
            <person name="Weinstock G."/>
            <person name="Sodergren E."/>
            <person name="Clifton S."/>
            <person name="Fulton L."/>
            <person name="Fulton B."/>
            <person name="Courtney L."/>
            <person name="Fronick C."/>
            <person name="Harrison M."/>
            <person name="Strong C."/>
            <person name="Farmer C."/>
            <person name="Delahaunty K."/>
            <person name="Markovic C."/>
            <person name="Hall O."/>
            <person name="Minx P."/>
            <person name="Tomlinson C."/>
            <person name="Mitreva M."/>
            <person name="Nelson J."/>
            <person name="Hou S."/>
            <person name="Wollam A."/>
            <person name="Pepin K.H."/>
            <person name="Johnson M."/>
            <person name="Bhonagiri V."/>
            <person name="Nash W.E."/>
            <person name="Warren W."/>
            <person name="Chinwalla A."/>
            <person name="Mardis E.R."/>
            <person name="Wilson R.K."/>
        </authorList>
    </citation>
    <scope>NUCLEOTIDE SEQUENCE [LARGE SCALE GENOMIC DNA]</scope>
    <source>
        <strain evidence="5">ATCC 700122</strain>
    </source>
</reference>
<evidence type="ECO:0000259" key="3">
    <source>
        <dbReference type="Pfam" id="PF00890"/>
    </source>
</evidence>
<protein>
    <submittedName>
        <fullName evidence="5">Pyridine nucleotide-disulfide oxidoreductase</fullName>
    </submittedName>
</protein>
<evidence type="ECO:0000259" key="4">
    <source>
        <dbReference type="Pfam" id="PF02910"/>
    </source>
</evidence>
<evidence type="ECO:0000256" key="2">
    <source>
        <dbReference type="ARBA" id="ARBA00023002"/>
    </source>
</evidence>
<dbReference type="InterPro" id="IPR015939">
    <property type="entry name" value="Fum_Rdtase/Succ_DH_flav-like_C"/>
</dbReference>
<comment type="caution">
    <text evidence="5">The sequence shown here is derived from an EMBL/GenBank/DDBJ whole genome shotgun (WGS) entry which is preliminary data.</text>
</comment>
<sequence length="593" mass="65978">MADVEDYGTLHTADILVVGGGMSGLVTAIRAKENDPSLDILVVDKGVIGWNGQATKAGNGIRATSKHPNGVQHALAYLVNAHTPFLNDQEFLRDYLVVHRDNLDYMRHCGVITSCDDDGKAAPLPFIPDALDMGGVSLDVCKQLRDFALKLGIRLMSRVNVFELLTSASKKVIGAIGFDADHMECMVFHAKAVAMATQGCHFKKIGLEFMGYGTGVGAMYRVGAIMRNVEFSTQVDVVFKKTNTPIYGGFNMIRNKHGENLTQKYIGHLEWEVTPALVDAMVKEVALGNGPLWVDLEKPDEVREMIGGTDMDESTQRMFRDKLAWEELVFKKTAMNLGDIGTKPETTIKTVLQVEPVKVDAGIRTDVEGLWAPGKVSTQGNAYFGWTRGDGLGNASTTGMMAGDSIAPYAAAAEWDDLQLDQIAECKEKIYAPLNRPNGCSPKVIYDTIERYIFDVNKSVLKSEDAIQDVFGDIKRMKEIVPRLTADDPHTLARCLEAADTILCLEMIYRSAEMRTESRGIMYPHFRKDYPEPDNAHWLKWINIRQGEDGEMELFTEDIPMWRYPVRPQGYRIPDGHVDEFDPETFFAEGEAE</sequence>
<dbReference type="GO" id="GO:0005886">
    <property type="term" value="C:plasma membrane"/>
    <property type="evidence" value="ECO:0007669"/>
    <property type="project" value="TreeGrafter"/>
</dbReference>
<evidence type="ECO:0000313" key="5">
    <source>
        <dbReference type="EMBL" id="EEZ60846.1"/>
    </source>
</evidence>
<dbReference type="InterPro" id="IPR003953">
    <property type="entry name" value="FAD-dep_OxRdtase_2_FAD-bd"/>
</dbReference>
<dbReference type="PANTHER" id="PTHR11632">
    <property type="entry name" value="SUCCINATE DEHYDROGENASE 2 FLAVOPROTEIN SUBUNIT"/>
    <property type="match status" value="1"/>
</dbReference>
<name>D0WIH9_SLAES</name>
<proteinExistence type="predicted"/>
<dbReference type="InterPro" id="IPR037099">
    <property type="entry name" value="Fum_R/Succ_DH_flav-like_C_sf"/>
</dbReference>
<feature type="domain" description="FAD-dependent oxidoreductase 2 FAD-binding" evidence="3">
    <location>
        <begin position="14"/>
        <end position="202"/>
    </location>
</feature>
<dbReference type="EMBL" id="ACUX02000016">
    <property type="protein sequence ID" value="EEZ60846.1"/>
    <property type="molecule type" value="Genomic_DNA"/>
</dbReference>
<dbReference type="HOGENOM" id="CLU_014312_8_2_11"/>
<dbReference type="STRING" id="649764.HMPREF0762_01654"/>
<dbReference type="PIRSF" id="PIRSF000171">
    <property type="entry name" value="SDHA_APRA_LASPO"/>
    <property type="match status" value="1"/>
</dbReference>
<dbReference type="PANTHER" id="PTHR11632:SF73">
    <property type="entry name" value="BLR3196 PROTEIN"/>
    <property type="match status" value="1"/>
</dbReference>
<dbReference type="PRINTS" id="PR00368">
    <property type="entry name" value="FADPNR"/>
</dbReference>
<keyword evidence="1" id="KW-0285">Flavoprotein</keyword>
<evidence type="ECO:0000313" key="6">
    <source>
        <dbReference type="Proteomes" id="UP000006001"/>
    </source>
</evidence>
<accession>D0WIH9</accession>
<dbReference type="RefSeq" id="WP_006362915.1">
    <property type="nucleotide sequence ID" value="NZ_GG700631.1"/>
</dbReference>
<dbReference type="OrthoDB" id="9805351at2"/>
<dbReference type="GO" id="GO:0009061">
    <property type="term" value="P:anaerobic respiration"/>
    <property type="evidence" value="ECO:0007669"/>
    <property type="project" value="TreeGrafter"/>
</dbReference>
<dbReference type="Pfam" id="PF02910">
    <property type="entry name" value="Succ_DH_flav_C"/>
    <property type="match status" value="1"/>
</dbReference>
<dbReference type="GO" id="GO:0050660">
    <property type="term" value="F:flavin adenine dinucleotide binding"/>
    <property type="evidence" value="ECO:0007669"/>
    <property type="project" value="TreeGrafter"/>
</dbReference>
<dbReference type="SUPFAM" id="SSF51905">
    <property type="entry name" value="FAD/NAD(P)-binding domain"/>
    <property type="match status" value="1"/>
</dbReference>
<dbReference type="InterPro" id="IPR030664">
    <property type="entry name" value="SdhA/FrdA/AprA"/>
</dbReference>
<dbReference type="AlphaFoldDB" id="D0WIH9"/>
<dbReference type="GO" id="GO:0009055">
    <property type="term" value="F:electron transfer activity"/>
    <property type="evidence" value="ECO:0007669"/>
    <property type="project" value="TreeGrafter"/>
</dbReference>
<dbReference type="Gene3D" id="3.50.50.60">
    <property type="entry name" value="FAD/NAD(P)-binding domain"/>
    <property type="match status" value="2"/>
</dbReference>
<dbReference type="InterPro" id="IPR036188">
    <property type="entry name" value="FAD/NAD-bd_sf"/>
</dbReference>